<keyword evidence="5 7" id="KW-1133">Transmembrane helix</keyword>
<feature type="transmembrane region" description="Helical" evidence="7">
    <location>
        <begin position="171"/>
        <end position="189"/>
    </location>
</feature>
<feature type="transmembrane region" description="Helical" evidence="7">
    <location>
        <begin position="79"/>
        <end position="98"/>
    </location>
</feature>
<dbReference type="AlphaFoldDB" id="A0A1I3CPR5"/>
<evidence type="ECO:0000256" key="5">
    <source>
        <dbReference type="ARBA" id="ARBA00022989"/>
    </source>
</evidence>
<feature type="transmembrane region" description="Helical" evidence="7">
    <location>
        <begin position="353"/>
        <end position="374"/>
    </location>
</feature>
<proteinExistence type="inferred from homology"/>
<feature type="transmembrane region" description="Helical" evidence="7">
    <location>
        <begin position="142"/>
        <end position="165"/>
    </location>
</feature>
<dbReference type="OrthoDB" id="9770347at2"/>
<evidence type="ECO:0000256" key="1">
    <source>
        <dbReference type="ARBA" id="ARBA00004651"/>
    </source>
</evidence>
<feature type="transmembrane region" description="Helical" evidence="7">
    <location>
        <begin position="440"/>
        <end position="461"/>
    </location>
</feature>
<name>A0A1I3CPR5_9LACT</name>
<feature type="transmembrane region" description="Helical" evidence="7">
    <location>
        <begin position="416"/>
        <end position="434"/>
    </location>
</feature>
<feature type="transmembrane region" description="Helical" evidence="7">
    <location>
        <begin position="43"/>
        <end position="67"/>
    </location>
</feature>
<feature type="transmembrane region" description="Helical" evidence="7">
    <location>
        <begin position="310"/>
        <end position="333"/>
    </location>
</feature>
<feature type="transmembrane region" description="Helical" evidence="7">
    <location>
        <begin position="110"/>
        <end position="130"/>
    </location>
</feature>
<dbReference type="CDD" id="cd13127">
    <property type="entry name" value="MATE_tuaB_like"/>
    <property type="match status" value="1"/>
</dbReference>
<evidence type="ECO:0000256" key="2">
    <source>
        <dbReference type="ARBA" id="ARBA00007430"/>
    </source>
</evidence>
<accession>A0A1I3CPR5</accession>
<evidence type="ECO:0000256" key="4">
    <source>
        <dbReference type="ARBA" id="ARBA00022692"/>
    </source>
</evidence>
<comment type="subcellular location">
    <subcellularLocation>
        <location evidence="1">Cell membrane</location>
        <topology evidence="1">Multi-pass membrane protein</topology>
    </subcellularLocation>
</comment>
<evidence type="ECO:0000313" key="9">
    <source>
        <dbReference type="Proteomes" id="UP000198668"/>
    </source>
</evidence>
<feature type="transmembrane region" description="Helical" evidence="7">
    <location>
        <begin position="12"/>
        <end position="31"/>
    </location>
</feature>
<gene>
    <name evidence="8" type="ORF">SAMN04489868_1213</name>
</gene>
<organism evidence="8 9">
    <name type="scientific">Pisciglobus halotolerans</name>
    <dbReference type="NCBI Taxonomy" id="745365"/>
    <lineage>
        <taxon>Bacteria</taxon>
        <taxon>Bacillati</taxon>
        <taxon>Bacillota</taxon>
        <taxon>Bacilli</taxon>
        <taxon>Lactobacillales</taxon>
        <taxon>Carnobacteriaceae</taxon>
    </lineage>
</organism>
<keyword evidence="4 7" id="KW-0812">Transmembrane</keyword>
<feature type="transmembrane region" description="Helical" evidence="7">
    <location>
        <begin position="283"/>
        <end position="304"/>
    </location>
</feature>
<dbReference type="Proteomes" id="UP000198668">
    <property type="component" value="Unassembled WGS sequence"/>
</dbReference>
<evidence type="ECO:0000313" key="8">
    <source>
        <dbReference type="EMBL" id="SFH76477.1"/>
    </source>
</evidence>
<evidence type="ECO:0000256" key="7">
    <source>
        <dbReference type="SAM" id="Phobius"/>
    </source>
</evidence>
<sequence>MGIINEFKKGIFYSALGKYSNVVIQLIVNAILSRLLSPDDYGIVAVINVFLIFFQMLADFGIGPAIIQNKNLDEKDIKNIFAFSLYLAIFLGIIFMFLGYPISIFYGNEVYKPISVILGFCVMLYALLVVPQSMLLREKRFFNVNMITIAANLLSGIISILLAYAGFSYYALIYGNIAKAFVMFIAFYLQSHLKWQYKTKMSSLKKIYLFSKNQFAFNFINYFSRNLDKILIGRYMSSSAVAYYDKAYQVSLYPNQILTNVITPVIQPIMSEYESEREKIKQVYLKITQVLGTLGVPLSVFLYFSSSEVILFLFGSQWGNSILTFKILAISVWVQMISSSTGAIFQSANRTDLLLRSGIISAVLNISSIFFGIYLGKIEYVALMILISFSINFLINNYLLMYTLFESTYTEFFKSLVKPMLMGGLQLIVFTLMPTLPFSIFSNLVIKGMTFLIVFIVGIFVTGQAKLAKEFISNS</sequence>
<dbReference type="PANTHER" id="PTHR30250">
    <property type="entry name" value="PST FAMILY PREDICTED COLANIC ACID TRANSPORTER"/>
    <property type="match status" value="1"/>
</dbReference>
<dbReference type="InterPro" id="IPR050833">
    <property type="entry name" value="Poly_Biosynth_Transport"/>
</dbReference>
<dbReference type="GO" id="GO:0005886">
    <property type="term" value="C:plasma membrane"/>
    <property type="evidence" value="ECO:0007669"/>
    <property type="project" value="UniProtKB-SubCell"/>
</dbReference>
<keyword evidence="3" id="KW-1003">Cell membrane</keyword>
<dbReference type="EMBL" id="FOQE01000021">
    <property type="protein sequence ID" value="SFH76477.1"/>
    <property type="molecule type" value="Genomic_DNA"/>
</dbReference>
<comment type="similarity">
    <text evidence="2">Belongs to the polysaccharide synthase family.</text>
</comment>
<dbReference type="RefSeq" id="WP_047390482.1">
    <property type="nucleotide sequence ID" value="NZ_FOQE01000021.1"/>
</dbReference>
<dbReference type="Pfam" id="PF13440">
    <property type="entry name" value="Polysacc_synt_3"/>
    <property type="match status" value="1"/>
</dbReference>
<keyword evidence="6 7" id="KW-0472">Membrane</keyword>
<feature type="transmembrane region" description="Helical" evidence="7">
    <location>
        <begin position="380"/>
        <end position="404"/>
    </location>
</feature>
<keyword evidence="9" id="KW-1185">Reference proteome</keyword>
<evidence type="ECO:0000256" key="6">
    <source>
        <dbReference type="ARBA" id="ARBA00023136"/>
    </source>
</evidence>
<protein>
    <submittedName>
        <fullName evidence="8">Polysaccharide transporter, PST family</fullName>
    </submittedName>
</protein>
<evidence type="ECO:0000256" key="3">
    <source>
        <dbReference type="ARBA" id="ARBA00022475"/>
    </source>
</evidence>
<reference evidence="8 9" key="1">
    <citation type="submission" date="2016-10" db="EMBL/GenBank/DDBJ databases">
        <authorList>
            <person name="de Groot N.N."/>
        </authorList>
    </citation>
    <scope>NUCLEOTIDE SEQUENCE [LARGE SCALE GENOMIC DNA]</scope>
    <source>
        <strain evidence="8 9">DSM 27630</strain>
    </source>
</reference>
<dbReference type="PANTHER" id="PTHR30250:SF10">
    <property type="entry name" value="LIPOPOLYSACCHARIDE BIOSYNTHESIS PROTEIN WZXC"/>
    <property type="match status" value="1"/>
</dbReference>